<dbReference type="EMBL" id="MU631173">
    <property type="protein sequence ID" value="KAJ1253481.1"/>
    <property type="molecule type" value="Genomic_DNA"/>
</dbReference>
<dbReference type="Proteomes" id="UP001164776">
    <property type="component" value="Unassembled WGS sequence"/>
</dbReference>
<comment type="caution">
    <text evidence="2">The sequence shown here is derived from an EMBL/GenBank/DDBJ whole genome shotgun (WGS) entry which is preliminary data.</text>
</comment>
<evidence type="ECO:0000256" key="1">
    <source>
        <dbReference type="SAM" id="MobiDB-lite"/>
    </source>
</evidence>
<reference evidence="2 3" key="1">
    <citation type="submission" date="2022-10" db="EMBL/GenBank/DDBJ databases">
        <title>WGS assembly of Paspalum vaginatum 540-79.</title>
        <authorList>
            <person name="Sun G."/>
            <person name="Wase N."/>
            <person name="Shu S."/>
            <person name="Jenkins J."/>
            <person name="Zhou B."/>
            <person name="Torres-Rodriguez J."/>
            <person name="Chen C."/>
            <person name="Sandor L."/>
            <person name="Plott C."/>
            <person name="Yoshinga Y."/>
            <person name="Daum C."/>
            <person name="Qi P."/>
            <person name="Barry K."/>
            <person name="Lipzen A."/>
            <person name="Berry L."/>
            <person name="Pedersen C."/>
            <person name="Gottilla T."/>
            <person name="Foltz A."/>
            <person name="Yu H."/>
            <person name="O'Malley R."/>
            <person name="Zhang C."/>
            <person name="Devos K."/>
            <person name="Sigmon B."/>
            <person name="Yu B."/>
            <person name="Obata T."/>
            <person name="Schmutz J."/>
            <person name="Schnable J."/>
        </authorList>
    </citation>
    <scope>NUCLEOTIDE SEQUENCE [LARGE SCALE GENOMIC DNA]</scope>
    <source>
        <strain evidence="3">cv. 540-79</strain>
    </source>
</reference>
<feature type="compositionally biased region" description="Pro residues" evidence="1">
    <location>
        <begin position="7"/>
        <end position="23"/>
    </location>
</feature>
<accession>A0A9W8CD76</accession>
<gene>
    <name evidence="2" type="ORF">BS78_K250700</name>
</gene>
<protein>
    <submittedName>
        <fullName evidence="2">Uncharacterized protein</fullName>
    </submittedName>
</protein>
<name>A0A9W8CD76_9POAL</name>
<sequence>MPDLTLPSPPLPATPPASSPPSSIPAGSPQHRAAESARPAPSPPVACSAPHRLAPLLQLVLLKSLQRLHARYRAPPTQPVTAHGPASWAGDLWSAPAISAPPLVDLLLLFYLHSSRGDCCISLRRRHSNSPVLTNYSLQGFFRSFLQL</sequence>
<evidence type="ECO:0000313" key="3">
    <source>
        <dbReference type="Proteomes" id="UP001164776"/>
    </source>
</evidence>
<keyword evidence="3" id="KW-1185">Reference proteome</keyword>
<proteinExistence type="predicted"/>
<organism evidence="2 3">
    <name type="scientific">Paspalum vaginatum</name>
    <name type="common">seashore paspalum</name>
    <dbReference type="NCBI Taxonomy" id="158149"/>
    <lineage>
        <taxon>Eukaryota</taxon>
        <taxon>Viridiplantae</taxon>
        <taxon>Streptophyta</taxon>
        <taxon>Embryophyta</taxon>
        <taxon>Tracheophyta</taxon>
        <taxon>Spermatophyta</taxon>
        <taxon>Magnoliopsida</taxon>
        <taxon>Liliopsida</taxon>
        <taxon>Poales</taxon>
        <taxon>Poaceae</taxon>
        <taxon>PACMAD clade</taxon>
        <taxon>Panicoideae</taxon>
        <taxon>Andropogonodae</taxon>
        <taxon>Paspaleae</taxon>
        <taxon>Paspalinae</taxon>
        <taxon>Paspalum</taxon>
    </lineage>
</organism>
<evidence type="ECO:0000313" key="2">
    <source>
        <dbReference type="EMBL" id="KAJ1253481.1"/>
    </source>
</evidence>
<feature type="region of interest" description="Disordered" evidence="1">
    <location>
        <begin position="1"/>
        <end position="46"/>
    </location>
</feature>
<dbReference type="AlphaFoldDB" id="A0A9W8CD76"/>